<dbReference type="GO" id="GO:0006730">
    <property type="term" value="P:one-carbon metabolic process"/>
    <property type="evidence" value="ECO:0007669"/>
    <property type="project" value="UniProtKB-KW"/>
</dbReference>
<dbReference type="GO" id="GO:0004146">
    <property type="term" value="F:dihydrofolate reductase activity"/>
    <property type="evidence" value="ECO:0007669"/>
    <property type="project" value="UniProtKB-EC"/>
</dbReference>
<evidence type="ECO:0000256" key="3">
    <source>
        <dbReference type="ARBA" id="ARBA00022563"/>
    </source>
</evidence>
<dbReference type="GO" id="GO:0046654">
    <property type="term" value="P:tetrahydrofolate biosynthetic process"/>
    <property type="evidence" value="ECO:0007669"/>
    <property type="project" value="InterPro"/>
</dbReference>
<accession>A0AA35X7J0</accession>
<dbReference type="GO" id="GO:0046655">
    <property type="term" value="P:folic acid metabolic process"/>
    <property type="evidence" value="ECO:0007669"/>
    <property type="project" value="TreeGrafter"/>
</dbReference>
<keyword evidence="5" id="KW-0560">Oxidoreductase</keyword>
<reference evidence="10" key="1">
    <citation type="submission" date="2023-03" db="EMBL/GenBank/DDBJ databases">
        <authorList>
            <person name="Steffen K."/>
            <person name="Cardenas P."/>
        </authorList>
    </citation>
    <scope>NUCLEOTIDE SEQUENCE</scope>
</reference>
<feature type="coiled-coil region" evidence="7">
    <location>
        <begin position="494"/>
        <end position="542"/>
    </location>
</feature>
<dbReference type="PANTHER" id="PTHR48069:SF3">
    <property type="entry name" value="DIHYDROFOLATE REDUCTASE"/>
    <property type="match status" value="1"/>
</dbReference>
<dbReference type="InterPro" id="IPR024072">
    <property type="entry name" value="DHFR-like_dom_sf"/>
</dbReference>
<evidence type="ECO:0000256" key="1">
    <source>
        <dbReference type="ARBA" id="ARBA00004903"/>
    </source>
</evidence>
<feature type="compositionally biased region" description="Polar residues" evidence="8">
    <location>
        <begin position="39"/>
        <end position="56"/>
    </location>
</feature>
<evidence type="ECO:0000256" key="5">
    <source>
        <dbReference type="ARBA" id="ARBA00023002"/>
    </source>
</evidence>
<evidence type="ECO:0000256" key="6">
    <source>
        <dbReference type="ARBA" id="ARBA00048873"/>
    </source>
</evidence>
<feature type="compositionally biased region" description="Polar residues" evidence="8">
    <location>
        <begin position="64"/>
        <end position="76"/>
    </location>
</feature>
<feature type="domain" description="DHFR" evidence="9">
    <location>
        <begin position="572"/>
        <end position="745"/>
    </location>
</feature>
<name>A0AA35X7J0_GEOBA</name>
<evidence type="ECO:0000256" key="8">
    <source>
        <dbReference type="SAM" id="MobiDB-lite"/>
    </source>
</evidence>
<comment type="caution">
    <text evidence="10">The sequence shown here is derived from an EMBL/GenBank/DDBJ whole genome shotgun (WGS) entry which is preliminary data.</text>
</comment>
<comment type="pathway">
    <text evidence="1">Cofactor biosynthesis; tetrahydrofolate biosynthesis; 5,6,7,8-tetrahydrofolate from 7,8-dihydrofolate: step 1/1.</text>
</comment>
<dbReference type="EMBL" id="CASHTH010003722">
    <property type="protein sequence ID" value="CAI8048323.1"/>
    <property type="molecule type" value="Genomic_DNA"/>
</dbReference>
<dbReference type="SUPFAM" id="SSF53597">
    <property type="entry name" value="Dihydrofolate reductase-like"/>
    <property type="match status" value="1"/>
</dbReference>
<dbReference type="EC" id="1.5.1.3" evidence="2"/>
<keyword evidence="4" id="KW-0521">NADP</keyword>
<proteinExistence type="predicted"/>
<dbReference type="InterPro" id="IPR012259">
    <property type="entry name" value="DHFR"/>
</dbReference>
<feature type="region of interest" description="Disordered" evidence="8">
    <location>
        <begin position="404"/>
        <end position="425"/>
    </location>
</feature>
<evidence type="ECO:0000313" key="11">
    <source>
        <dbReference type="Proteomes" id="UP001174909"/>
    </source>
</evidence>
<comment type="catalytic activity">
    <reaction evidence="6">
        <text>(6S)-5,6,7,8-tetrahydrofolate + NADP(+) = 7,8-dihydrofolate + NADPH + H(+)</text>
        <dbReference type="Rhea" id="RHEA:15009"/>
        <dbReference type="ChEBI" id="CHEBI:15378"/>
        <dbReference type="ChEBI" id="CHEBI:57451"/>
        <dbReference type="ChEBI" id="CHEBI:57453"/>
        <dbReference type="ChEBI" id="CHEBI:57783"/>
        <dbReference type="ChEBI" id="CHEBI:58349"/>
        <dbReference type="EC" id="1.5.1.3"/>
    </reaction>
</comment>
<dbReference type="InterPro" id="IPR001796">
    <property type="entry name" value="DHFR_dom"/>
</dbReference>
<keyword evidence="3" id="KW-0554">One-carbon metabolism</keyword>
<dbReference type="PROSITE" id="PS51330">
    <property type="entry name" value="DHFR_2"/>
    <property type="match status" value="1"/>
</dbReference>
<evidence type="ECO:0000256" key="4">
    <source>
        <dbReference type="ARBA" id="ARBA00022857"/>
    </source>
</evidence>
<dbReference type="PRINTS" id="PR00070">
    <property type="entry name" value="DHFR"/>
</dbReference>
<feature type="compositionally biased region" description="Low complexity" evidence="8">
    <location>
        <begin position="211"/>
        <end position="226"/>
    </location>
</feature>
<gene>
    <name evidence="10" type="ORF">GBAR_LOCUS26672</name>
</gene>
<evidence type="ECO:0000313" key="10">
    <source>
        <dbReference type="EMBL" id="CAI8048323.1"/>
    </source>
</evidence>
<dbReference type="Pfam" id="PF00186">
    <property type="entry name" value="DHFR_1"/>
    <property type="match status" value="1"/>
</dbReference>
<organism evidence="10 11">
    <name type="scientific">Geodia barretti</name>
    <name type="common">Barrett's horny sponge</name>
    <dbReference type="NCBI Taxonomy" id="519541"/>
    <lineage>
        <taxon>Eukaryota</taxon>
        <taxon>Metazoa</taxon>
        <taxon>Porifera</taxon>
        <taxon>Demospongiae</taxon>
        <taxon>Heteroscleromorpha</taxon>
        <taxon>Tetractinellida</taxon>
        <taxon>Astrophorina</taxon>
        <taxon>Geodiidae</taxon>
        <taxon>Geodia</taxon>
    </lineage>
</organism>
<feature type="region of interest" description="Disordered" evidence="8">
    <location>
        <begin position="39"/>
        <end position="141"/>
    </location>
</feature>
<dbReference type="GO" id="GO:0046452">
    <property type="term" value="P:dihydrofolate metabolic process"/>
    <property type="evidence" value="ECO:0007669"/>
    <property type="project" value="TreeGrafter"/>
</dbReference>
<dbReference type="Gene3D" id="3.40.430.10">
    <property type="entry name" value="Dihydrofolate Reductase, subunit A"/>
    <property type="match status" value="1"/>
</dbReference>
<dbReference type="GO" id="GO:0005739">
    <property type="term" value="C:mitochondrion"/>
    <property type="evidence" value="ECO:0007669"/>
    <property type="project" value="TreeGrafter"/>
</dbReference>
<keyword evidence="11" id="KW-1185">Reference proteome</keyword>
<protein>
    <recommendedName>
        <fullName evidence="2">dihydrofolate reductase</fullName>
        <ecNumber evidence="2">1.5.1.3</ecNumber>
    </recommendedName>
</protein>
<dbReference type="PANTHER" id="PTHR48069">
    <property type="entry name" value="DIHYDROFOLATE REDUCTASE"/>
    <property type="match status" value="1"/>
</dbReference>
<evidence type="ECO:0000259" key="9">
    <source>
        <dbReference type="PROSITE" id="PS51330"/>
    </source>
</evidence>
<sequence>MVTSSELCSIVTTADNSFLIWGSRPVIKSPLTEILEQSFTSTKTPLSPHRSTSGDNPETVFIDDSNSGPGTPNTKRVPSLAPKSDPSPSKVSDPSLNNAPSSSSAEGGSLENRKKSSNDLVTKGSPQRTTSRDSIGSLPKMIWNSSRNPSFDFTDVPHNLVACSECEHYHGTLNEVLAVILDTSLTAVRGGGGGGVWKTHSLKRESTSGTQVVSSQNRRVTSSSSIHTISSGREGSIIMQPTSMDLVGRSGILNLLSVEGITEAKLEGLSCYGSNVLVLIQAQVVMGTRGEGERGEGKKGVENSSRELPTFKIGRRITQRAQLRRVSPFQPPPSLHSSLPPPLHPPIFLPARPPNVNPAESTAGDSMVIKSDFRQREERRVYRPCHQRSVVVVGQGLIVRETQMTSHRRGALRPNHQESTAPSWNPRHMLSRYHGLLVQVPSNLLRPNLALLPMSRISVSLKDGHMTFTCWSHDTAIVQQEVEEEVGPAVEQQLKESHEREQEMNAHIQRLESQLERQQTQIESNENAMKELNQRLLGIQQAREIFNSWQTTETTQCINGEEAQLGMAGKLRLHLIVAVAQNQGIGYEGTLPWPRIGTDMKFMAKKTTDTMDSTKQNAVVMGRKTWESIPAKNRPLKNRFNIVLSTKPSSEIPGAHMVCPSLSVAISNLETPPLSDDIETVFAFGGSSVYSEVLGRSLCDRIYTTEILAVDPSVPKGILEENGVKFRFKVYERTAVSYNILIVAE</sequence>
<dbReference type="CDD" id="cd00209">
    <property type="entry name" value="DHFR"/>
    <property type="match status" value="1"/>
</dbReference>
<keyword evidence="7" id="KW-0175">Coiled coil</keyword>
<feature type="region of interest" description="Disordered" evidence="8">
    <location>
        <begin position="207"/>
        <end position="226"/>
    </location>
</feature>
<feature type="compositionally biased region" description="Polar residues" evidence="8">
    <location>
        <begin position="118"/>
        <end position="134"/>
    </location>
</feature>
<dbReference type="GO" id="GO:0050661">
    <property type="term" value="F:NADP binding"/>
    <property type="evidence" value="ECO:0007669"/>
    <property type="project" value="InterPro"/>
</dbReference>
<evidence type="ECO:0000256" key="7">
    <source>
        <dbReference type="SAM" id="Coils"/>
    </source>
</evidence>
<dbReference type="AlphaFoldDB" id="A0AA35X7J0"/>
<evidence type="ECO:0000256" key="2">
    <source>
        <dbReference type="ARBA" id="ARBA00012856"/>
    </source>
</evidence>
<dbReference type="Proteomes" id="UP001174909">
    <property type="component" value="Unassembled WGS sequence"/>
</dbReference>
<feature type="compositionally biased region" description="Low complexity" evidence="8">
    <location>
        <begin position="82"/>
        <end position="105"/>
    </location>
</feature>